<protein>
    <submittedName>
        <fullName evidence="2">Glyoxalase</fullName>
    </submittedName>
</protein>
<dbReference type="InterPro" id="IPR029068">
    <property type="entry name" value="Glyas_Bleomycin-R_OHBP_Dase"/>
</dbReference>
<dbReference type="CDD" id="cd06588">
    <property type="entry name" value="PhnB_like"/>
    <property type="match status" value="1"/>
</dbReference>
<accession>A0A433RQJ5</accession>
<evidence type="ECO:0000313" key="2">
    <source>
        <dbReference type="EMBL" id="RUS52993.1"/>
    </source>
</evidence>
<name>A0A433RQJ5_9BACL</name>
<evidence type="ECO:0000259" key="1">
    <source>
        <dbReference type="Pfam" id="PF06983"/>
    </source>
</evidence>
<dbReference type="AlphaFoldDB" id="A0A433RQJ5"/>
<evidence type="ECO:0000313" key="3">
    <source>
        <dbReference type="Proteomes" id="UP000288623"/>
    </source>
</evidence>
<dbReference type="Pfam" id="PF06983">
    <property type="entry name" value="3-dmu-9_3-mt"/>
    <property type="match status" value="1"/>
</dbReference>
<dbReference type="Proteomes" id="UP000288623">
    <property type="component" value="Unassembled WGS sequence"/>
</dbReference>
<reference evidence="2 3" key="1">
    <citation type="submission" date="2014-11" db="EMBL/GenBank/DDBJ databases">
        <title>Genome sequence and analysis of novel Kurthia sp.</title>
        <authorList>
            <person name="Lawson J.N."/>
            <person name="Gonzalez J.E."/>
            <person name="Rinauldi L."/>
            <person name="Xuan Z."/>
            <person name="Firman A."/>
            <person name="Shaddox L."/>
            <person name="Trudeau A."/>
            <person name="Shah S."/>
            <person name="Reiman D."/>
        </authorList>
    </citation>
    <scope>NUCLEOTIDE SEQUENCE [LARGE SCALE GENOMIC DNA]</scope>
    <source>
        <strain evidence="2 3">3B1D</strain>
    </source>
</reference>
<proteinExistence type="predicted"/>
<dbReference type="EMBL" id="JTFC01000041">
    <property type="protein sequence ID" value="RUS52993.1"/>
    <property type="molecule type" value="Genomic_DNA"/>
</dbReference>
<dbReference type="InterPro" id="IPR028973">
    <property type="entry name" value="PhnB-like"/>
</dbReference>
<comment type="caution">
    <text evidence="2">The sequence shown here is derived from an EMBL/GenBank/DDBJ whole genome shotgun (WGS) entry which is preliminary data.</text>
</comment>
<dbReference type="OrthoDB" id="9795306at2"/>
<dbReference type="SUPFAM" id="SSF54593">
    <property type="entry name" value="Glyoxalase/Bleomycin resistance protein/Dihydroxybiphenyl dioxygenase"/>
    <property type="match status" value="1"/>
</dbReference>
<dbReference type="Gene3D" id="3.10.180.10">
    <property type="entry name" value="2,3-Dihydroxybiphenyl 1,2-Dioxygenase, domain 1"/>
    <property type="match status" value="1"/>
</dbReference>
<keyword evidence="3" id="KW-1185">Reference proteome</keyword>
<dbReference type="RefSeq" id="WP_126991538.1">
    <property type="nucleotide sequence ID" value="NZ_JTFC01000041.1"/>
</dbReference>
<gene>
    <name evidence="2" type="ORF">QI30_15655</name>
</gene>
<organism evidence="2 3">
    <name type="scientific">Candidatus Kurthia intestinigallinarum</name>
    <dbReference type="NCBI Taxonomy" id="1562256"/>
    <lineage>
        <taxon>Bacteria</taxon>
        <taxon>Bacillati</taxon>
        <taxon>Bacillota</taxon>
        <taxon>Bacilli</taxon>
        <taxon>Bacillales</taxon>
        <taxon>Caryophanaceae</taxon>
        <taxon>Kurthia</taxon>
    </lineage>
</organism>
<sequence length="135" mass="15232">MITPYLIFNGEATEAITFYANAFQSNDTSIMTFGEAPENPEHPIPMDAKNRVMHGYVTVAGEKIMFSGTFSDAPASIGNNITLAIISNDKEFMRQAFTNLSKEGDILMDLQETFFSPLYGSIRDKYDIEWQFSYE</sequence>
<dbReference type="PANTHER" id="PTHR33990:SF1">
    <property type="entry name" value="PROTEIN YJDN"/>
    <property type="match status" value="1"/>
</dbReference>
<feature type="domain" description="PhnB-like" evidence="1">
    <location>
        <begin position="2"/>
        <end position="132"/>
    </location>
</feature>
<dbReference type="PANTHER" id="PTHR33990">
    <property type="entry name" value="PROTEIN YJDN-RELATED"/>
    <property type="match status" value="1"/>
</dbReference>